<dbReference type="GO" id="GO:0006355">
    <property type="term" value="P:regulation of DNA-templated transcription"/>
    <property type="evidence" value="ECO:0007669"/>
    <property type="project" value="InterPro"/>
</dbReference>
<evidence type="ECO:0000256" key="5">
    <source>
        <dbReference type="ARBA" id="ARBA00038253"/>
    </source>
</evidence>
<keyword evidence="4 6" id="KW-0802">TPR repeat</keyword>
<dbReference type="InterPro" id="IPR011990">
    <property type="entry name" value="TPR-like_helical_dom_sf"/>
</dbReference>
<dbReference type="SMART" id="SM00028">
    <property type="entry name" value="TPR"/>
    <property type="match status" value="6"/>
</dbReference>
<feature type="signal peptide" evidence="8">
    <location>
        <begin position="1"/>
        <end position="17"/>
    </location>
</feature>
<dbReference type="SUPFAM" id="SSF48452">
    <property type="entry name" value="TPR-like"/>
    <property type="match status" value="2"/>
</dbReference>
<protein>
    <submittedName>
        <fullName evidence="10">Tetratricopeptide repeat-containing protein</fullName>
    </submittedName>
</protein>
<keyword evidence="8" id="KW-0732">Signal</keyword>
<keyword evidence="7" id="KW-1133">Transmembrane helix</keyword>
<feature type="transmembrane region" description="Helical" evidence="7">
    <location>
        <begin position="330"/>
        <end position="350"/>
    </location>
</feature>
<feature type="repeat" description="TPR" evidence="6">
    <location>
        <begin position="178"/>
        <end position="211"/>
    </location>
</feature>
<keyword evidence="2" id="KW-0963">Cytoplasm</keyword>
<dbReference type="Pfam" id="PF13424">
    <property type="entry name" value="TPR_12"/>
    <property type="match status" value="2"/>
</dbReference>
<dbReference type="GO" id="GO:0005737">
    <property type="term" value="C:cytoplasm"/>
    <property type="evidence" value="ECO:0007669"/>
    <property type="project" value="UniProtKB-SubCell"/>
</dbReference>
<feature type="chain" id="PRO_5010343217" evidence="8">
    <location>
        <begin position="18"/>
        <end position="529"/>
    </location>
</feature>
<comment type="similarity">
    <text evidence="5">Belongs to the Rap family.</text>
</comment>
<comment type="subcellular location">
    <subcellularLocation>
        <location evidence="1">Cytoplasm</location>
    </subcellularLocation>
</comment>
<evidence type="ECO:0000313" key="10">
    <source>
        <dbReference type="EMBL" id="SDE95312.1"/>
    </source>
</evidence>
<dbReference type="Gene3D" id="1.10.10.10">
    <property type="entry name" value="Winged helix-like DNA-binding domain superfamily/Winged helix DNA-binding domain"/>
    <property type="match status" value="1"/>
</dbReference>
<accession>A0A1G7H4G3</accession>
<dbReference type="InterPro" id="IPR016032">
    <property type="entry name" value="Sig_transdc_resp-reg_C-effctor"/>
</dbReference>
<evidence type="ECO:0000256" key="6">
    <source>
        <dbReference type="PROSITE-ProRule" id="PRU00339"/>
    </source>
</evidence>
<dbReference type="InterPro" id="IPR051476">
    <property type="entry name" value="Bac_ResReg_Asp_Phosphatase"/>
</dbReference>
<reference evidence="11" key="1">
    <citation type="submission" date="2016-10" db="EMBL/GenBank/DDBJ databases">
        <authorList>
            <person name="Varghese N."/>
            <person name="Submissions S."/>
        </authorList>
    </citation>
    <scope>NUCLEOTIDE SEQUENCE [LARGE SCALE GENOMIC DNA]</scope>
    <source>
        <strain evidence="11">DSM 24729</strain>
    </source>
</reference>
<keyword evidence="7" id="KW-0812">Transmembrane</keyword>
<dbReference type="AlphaFoldDB" id="A0A1G7H4G3"/>
<dbReference type="EMBL" id="FNBD01000005">
    <property type="protein sequence ID" value="SDE95312.1"/>
    <property type="molecule type" value="Genomic_DNA"/>
</dbReference>
<dbReference type="SUPFAM" id="SSF46894">
    <property type="entry name" value="C-terminal effector domain of the bipartite response regulators"/>
    <property type="match status" value="1"/>
</dbReference>
<dbReference type="PANTHER" id="PTHR46630:SF1">
    <property type="entry name" value="TETRATRICOPEPTIDE REPEAT PROTEIN 29"/>
    <property type="match status" value="1"/>
</dbReference>
<organism evidence="10 11">
    <name type="scientific">Cellulophaga baltica</name>
    <dbReference type="NCBI Taxonomy" id="76594"/>
    <lineage>
        <taxon>Bacteria</taxon>
        <taxon>Pseudomonadati</taxon>
        <taxon>Bacteroidota</taxon>
        <taxon>Flavobacteriia</taxon>
        <taxon>Flavobacteriales</taxon>
        <taxon>Flavobacteriaceae</taxon>
        <taxon>Cellulophaga</taxon>
    </lineage>
</organism>
<evidence type="ECO:0000256" key="2">
    <source>
        <dbReference type="ARBA" id="ARBA00022490"/>
    </source>
</evidence>
<dbReference type="InterPro" id="IPR036388">
    <property type="entry name" value="WH-like_DNA-bd_sf"/>
</dbReference>
<evidence type="ECO:0000256" key="8">
    <source>
        <dbReference type="SAM" id="SignalP"/>
    </source>
</evidence>
<dbReference type="InterPro" id="IPR000792">
    <property type="entry name" value="Tscrpt_reg_LuxR_C"/>
</dbReference>
<dbReference type="Gene3D" id="1.25.40.10">
    <property type="entry name" value="Tetratricopeptide repeat domain"/>
    <property type="match status" value="2"/>
</dbReference>
<gene>
    <name evidence="10" type="ORF">SAMN04487992_105270</name>
</gene>
<dbReference type="Proteomes" id="UP000182114">
    <property type="component" value="Unassembled WGS sequence"/>
</dbReference>
<proteinExistence type="inferred from homology"/>
<evidence type="ECO:0000313" key="11">
    <source>
        <dbReference type="Proteomes" id="UP000182114"/>
    </source>
</evidence>
<dbReference type="PANTHER" id="PTHR46630">
    <property type="entry name" value="TETRATRICOPEPTIDE REPEAT PROTEIN 29"/>
    <property type="match status" value="1"/>
</dbReference>
<dbReference type="Pfam" id="PF00196">
    <property type="entry name" value="GerE"/>
    <property type="match status" value="1"/>
</dbReference>
<dbReference type="eggNOG" id="COG0457">
    <property type="taxonomic scope" value="Bacteria"/>
</dbReference>
<dbReference type="InterPro" id="IPR019734">
    <property type="entry name" value="TPR_rpt"/>
</dbReference>
<dbReference type="RefSeq" id="WP_074538365.1">
    <property type="nucleotide sequence ID" value="NZ_FNBD01000005.1"/>
</dbReference>
<evidence type="ECO:0000256" key="4">
    <source>
        <dbReference type="ARBA" id="ARBA00022803"/>
    </source>
</evidence>
<evidence type="ECO:0000256" key="1">
    <source>
        <dbReference type="ARBA" id="ARBA00004496"/>
    </source>
</evidence>
<name>A0A1G7H4G3_9FLAO</name>
<dbReference type="GO" id="GO:0003677">
    <property type="term" value="F:DNA binding"/>
    <property type="evidence" value="ECO:0007669"/>
    <property type="project" value="InterPro"/>
</dbReference>
<evidence type="ECO:0000256" key="7">
    <source>
        <dbReference type="SAM" id="Phobius"/>
    </source>
</evidence>
<keyword evidence="3" id="KW-0677">Repeat</keyword>
<feature type="domain" description="HTH luxR-type" evidence="9">
    <location>
        <begin position="486"/>
        <end position="513"/>
    </location>
</feature>
<sequence>MFSKLFLLYLFIFFNTAQLISQEAVKFDVAKDSIDLVFIRLNEHLKSELKSSDARTIATAHLKLGVFCQENEVYSEAINQFNKAILLLGKDNHESLFLELVNRLGIVHLQLKNYKAAEHYFRIGLEEALLQKNKTQLAYAKSNLGTSFEKQQRYDEALKFQKESIELYSALKDAEGVSIVYENIGSVYEDLEQYQKALGYFQKSLQYHTSTTDARFANILNNLGDVYRKSKSCKEGLQYTQKALEISKILGHAHEEASSHKDLAENFECMGNYALAVTHLNEFIRIDKENKRVQNANQGRALQIIYDTKEKESQIQWLLQNSKIDRAQKAILMVSVVCFFIFILLGYTYVKKKRIQTEKETKYKQQLLQVELSKKHLEEENLQREVAVKNASLSRYSLYISQKNKMLADFALTLKNSLDRNNIDLKRKLKALIKEIDFNLSQEQEWGEFMVLFQETHPAYQNQINSKALEVLSPAEFRLSILLRLGLSSKEIASILRLTPDSVRVSRYRLRKKLPITSKEDLTAFLRSI</sequence>
<keyword evidence="11" id="KW-1185">Reference proteome</keyword>
<evidence type="ECO:0000259" key="9">
    <source>
        <dbReference type="PROSITE" id="PS00622"/>
    </source>
</evidence>
<evidence type="ECO:0000256" key="3">
    <source>
        <dbReference type="ARBA" id="ARBA00022737"/>
    </source>
</evidence>
<dbReference type="eggNOG" id="COG2197">
    <property type="taxonomic scope" value="Bacteria"/>
</dbReference>
<dbReference type="SMART" id="SM00421">
    <property type="entry name" value="HTH_LUXR"/>
    <property type="match status" value="1"/>
</dbReference>
<keyword evidence="7" id="KW-0472">Membrane</keyword>
<dbReference type="PROSITE" id="PS50005">
    <property type="entry name" value="TPR"/>
    <property type="match status" value="1"/>
</dbReference>
<dbReference type="PROSITE" id="PS00622">
    <property type="entry name" value="HTH_LUXR_1"/>
    <property type="match status" value="1"/>
</dbReference>